<dbReference type="NCBIfam" id="NF004739">
    <property type="entry name" value="PRK06075.1"/>
    <property type="match status" value="1"/>
</dbReference>
<dbReference type="AlphaFoldDB" id="A0A381S3N9"/>
<dbReference type="GO" id="GO:0016651">
    <property type="term" value="F:oxidoreductase activity, acting on NAD(P)H"/>
    <property type="evidence" value="ECO:0007669"/>
    <property type="project" value="InterPro"/>
</dbReference>
<dbReference type="Pfam" id="PF00346">
    <property type="entry name" value="Complex1_49kDa"/>
    <property type="match status" value="1"/>
</dbReference>
<dbReference type="InterPro" id="IPR001135">
    <property type="entry name" value="NADH_Q_OxRdtase_suD"/>
</dbReference>
<dbReference type="GO" id="GO:0051287">
    <property type="term" value="F:NAD binding"/>
    <property type="evidence" value="ECO:0007669"/>
    <property type="project" value="InterPro"/>
</dbReference>
<feature type="domain" description="NADH-quinone oxidoreductase subunit D" evidence="1">
    <location>
        <begin position="163"/>
        <end position="433"/>
    </location>
</feature>
<dbReference type="InterPro" id="IPR029014">
    <property type="entry name" value="NiFe-Hase_large"/>
</dbReference>
<organism evidence="2">
    <name type="scientific">marine metagenome</name>
    <dbReference type="NCBI Taxonomy" id="408172"/>
    <lineage>
        <taxon>unclassified sequences</taxon>
        <taxon>metagenomes</taxon>
        <taxon>ecological metagenomes</taxon>
    </lineage>
</organism>
<feature type="non-terminal residue" evidence="2">
    <location>
        <position position="1"/>
    </location>
</feature>
<reference evidence="2" key="1">
    <citation type="submission" date="2018-05" db="EMBL/GenBank/DDBJ databases">
        <authorList>
            <person name="Lanie J.A."/>
            <person name="Ng W.-L."/>
            <person name="Kazmierczak K.M."/>
            <person name="Andrzejewski T.M."/>
            <person name="Davidsen T.M."/>
            <person name="Wayne K.J."/>
            <person name="Tettelin H."/>
            <person name="Glass J.I."/>
            <person name="Rusch D."/>
            <person name="Podicherti R."/>
            <person name="Tsui H.-C.T."/>
            <person name="Winkler M.E."/>
        </authorList>
    </citation>
    <scope>NUCLEOTIDE SEQUENCE</scope>
</reference>
<dbReference type="SUPFAM" id="SSF56762">
    <property type="entry name" value="HydB/Nqo4-like"/>
    <property type="match status" value="1"/>
</dbReference>
<protein>
    <recommendedName>
        <fullName evidence="1">NADH-quinone oxidoreductase subunit D domain-containing protein</fullName>
    </recommendedName>
</protein>
<evidence type="ECO:0000259" key="1">
    <source>
        <dbReference type="Pfam" id="PF00346"/>
    </source>
</evidence>
<evidence type="ECO:0000313" key="2">
    <source>
        <dbReference type="EMBL" id="SUZ95773.1"/>
    </source>
</evidence>
<dbReference type="EMBL" id="UINC01002353">
    <property type="protein sequence ID" value="SUZ95773.1"/>
    <property type="molecule type" value="Genomic_DNA"/>
</dbReference>
<gene>
    <name evidence="2" type="ORF">METZ01_LOCUS48627</name>
</gene>
<dbReference type="InterPro" id="IPR022885">
    <property type="entry name" value="NDH1_su_D/H"/>
</dbReference>
<sequence length="433" mass="48502">VAAVRLDLGDDERVRRRDGSAVLRMTEVEAADLVLDPSDPVTGERADERMILNMGPAHPSTHGVLRLLLEMEGETVLRSKPIIGYLHTGMEKTGENLTFLQGPTNVTRMDYASPLFSELVFALATEQLLGIEVPERATWIRMLMCELNRVASHLLFQATNGMDLGAVSMMIYGWREREEVLRFFEKVTGLRMNHNYIRPGGVAADLSDGWQDDVRHLLDIIPPRLDEYEVLLNDQPIFRARLQGVGVLAPAEALALSATGPILRATGYDWDLRRDEPYLAYDRVDFDVVVGTCGDAFDRFAVRLEEIRQSLHIVEQILDLLPDGDYRTQDKKVTPPPRARIDESMEALIHHFKIFTEGFHVPEGEVYAAVESPRGELGCYLVSDGGPKPYRMHIRGPSFANLQTLPHLMHGRLVADAVAVISSVDPIMGEVDR</sequence>
<accession>A0A381S3N9</accession>
<dbReference type="Gene3D" id="1.10.645.10">
    <property type="entry name" value="Cytochrome-c3 Hydrogenase, chain B"/>
    <property type="match status" value="1"/>
</dbReference>
<dbReference type="PANTHER" id="PTHR11993">
    <property type="entry name" value="NADH-UBIQUINONE OXIDOREDUCTASE 49 KDA SUBUNIT"/>
    <property type="match status" value="1"/>
</dbReference>
<dbReference type="GO" id="GO:0048038">
    <property type="term" value="F:quinone binding"/>
    <property type="evidence" value="ECO:0007669"/>
    <property type="project" value="InterPro"/>
</dbReference>
<dbReference type="HAMAP" id="MF_01358">
    <property type="entry name" value="NDH1_NuoD"/>
    <property type="match status" value="1"/>
</dbReference>
<dbReference type="PANTHER" id="PTHR11993:SF10">
    <property type="entry name" value="NADH DEHYDROGENASE [UBIQUINONE] IRON-SULFUR PROTEIN 2, MITOCHONDRIAL"/>
    <property type="match status" value="1"/>
</dbReference>
<dbReference type="NCBIfam" id="TIGR01962">
    <property type="entry name" value="NuoD"/>
    <property type="match status" value="1"/>
</dbReference>
<name>A0A381S3N9_9ZZZZ</name>
<proteinExistence type="inferred from homology"/>